<feature type="transmembrane region" description="Helical" evidence="2">
    <location>
        <begin position="101"/>
        <end position="121"/>
    </location>
</feature>
<protein>
    <submittedName>
        <fullName evidence="3">Uncharacterized protein</fullName>
    </submittedName>
</protein>
<comment type="caution">
    <text evidence="3">The sequence shown here is derived from an EMBL/GenBank/DDBJ whole genome shotgun (WGS) entry which is preliminary data.</text>
</comment>
<dbReference type="Proteomes" id="UP000886523">
    <property type="component" value="Unassembled WGS sequence"/>
</dbReference>
<dbReference type="EMBL" id="MU128997">
    <property type="protein sequence ID" value="KAF9511668.1"/>
    <property type="molecule type" value="Genomic_DNA"/>
</dbReference>
<accession>A0A9P6ATJ1</accession>
<keyword evidence="2" id="KW-1133">Transmembrane helix</keyword>
<name>A0A9P6ATJ1_9AGAM</name>
<keyword evidence="2" id="KW-0472">Membrane</keyword>
<gene>
    <name evidence="3" type="ORF">BS47DRAFT_1363669</name>
</gene>
<reference evidence="3" key="1">
    <citation type="journal article" date="2020" name="Nat. Commun.">
        <title>Large-scale genome sequencing of mycorrhizal fungi provides insights into the early evolution of symbiotic traits.</title>
        <authorList>
            <person name="Miyauchi S."/>
            <person name="Kiss E."/>
            <person name="Kuo A."/>
            <person name="Drula E."/>
            <person name="Kohler A."/>
            <person name="Sanchez-Garcia M."/>
            <person name="Morin E."/>
            <person name="Andreopoulos B."/>
            <person name="Barry K.W."/>
            <person name="Bonito G."/>
            <person name="Buee M."/>
            <person name="Carver A."/>
            <person name="Chen C."/>
            <person name="Cichocki N."/>
            <person name="Clum A."/>
            <person name="Culley D."/>
            <person name="Crous P.W."/>
            <person name="Fauchery L."/>
            <person name="Girlanda M."/>
            <person name="Hayes R.D."/>
            <person name="Keri Z."/>
            <person name="LaButti K."/>
            <person name="Lipzen A."/>
            <person name="Lombard V."/>
            <person name="Magnuson J."/>
            <person name="Maillard F."/>
            <person name="Murat C."/>
            <person name="Nolan M."/>
            <person name="Ohm R.A."/>
            <person name="Pangilinan J."/>
            <person name="Pereira M.F."/>
            <person name="Perotto S."/>
            <person name="Peter M."/>
            <person name="Pfister S."/>
            <person name="Riley R."/>
            <person name="Sitrit Y."/>
            <person name="Stielow J.B."/>
            <person name="Szollosi G."/>
            <person name="Zifcakova L."/>
            <person name="Stursova M."/>
            <person name="Spatafora J.W."/>
            <person name="Tedersoo L."/>
            <person name="Vaario L.M."/>
            <person name="Yamada A."/>
            <person name="Yan M."/>
            <person name="Wang P."/>
            <person name="Xu J."/>
            <person name="Bruns T."/>
            <person name="Baldrian P."/>
            <person name="Vilgalys R."/>
            <person name="Dunand C."/>
            <person name="Henrissat B."/>
            <person name="Grigoriev I.V."/>
            <person name="Hibbett D."/>
            <person name="Nagy L.G."/>
            <person name="Martin F.M."/>
        </authorList>
    </citation>
    <scope>NUCLEOTIDE SEQUENCE</scope>
    <source>
        <strain evidence="3">UP504</strain>
    </source>
</reference>
<evidence type="ECO:0000313" key="4">
    <source>
        <dbReference type="Proteomes" id="UP000886523"/>
    </source>
</evidence>
<sequence>MSLATLDGPNPVTSTAFLPEVEPTGSSTLVDPRLRTISASYPSLSLHPPSDSPDDSCDCSRLSLASDPPVGCNTLGSDWLASPRYHPYWTEARITREQIRILVWSAFVMMSGYTITLIAFAKPRMNLRLLNPSNLRLLFPGEALHVSRGFEAAGKESKWALFLRTFLVFQTCLQMEQSNLRRDDQDRASLVIRMRLETDRIENALNRHVCKTDPHRAWGCLQMLHLVRMTITGHDLSRYVPSVYPRFMPPRREAKEWAQHAQLSLKDATTRIASLIEQVPCNPFMPCDHRHFLEIFIRCLQIWEADNTLIAPLQIAMDMRPAMDHLASVFTNPFGVAAVCQDLLYRLQAACDICSIPARDASFNWGISLTQRAISPTRGENCVACTTGFRATRHHIPYQLEIPSFRSPQ</sequence>
<dbReference type="AlphaFoldDB" id="A0A9P6ATJ1"/>
<evidence type="ECO:0000313" key="3">
    <source>
        <dbReference type="EMBL" id="KAF9511668.1"/>
    </source>
</evidence>
<keyword evidence="2" id="KW-0812">Transmembrane</keyword>
<keyword evidence="4" id="KW-1185">Reference proteome</keyword>
<evidence type="ECO:0000256" key="1">
    <source>
        <dbReference type="SAM" id="MobiDB-lite"/>
    </source>
</evidence>
<feature type="region of interest" description="Disordered" evidence="1">
    <location>
        <begin position="1"/>
        <end position="27"/>
    </location>
</feature>
<evidence type="ECO:0000256" key="2">
    <source>
        <dbReference type="SAM" id="Phobius"/>
    </source>
</evidence>
<proteinExistence type="predicted"/>
<organism evidence="3 4">
    <name type="scientific">Hydnum rufescens UP504</name>
    <dbReference type="NCBI Taxonomy" id="1448309"/>
    <lineage>
        <taxon>Eukaryota</taxon>
        <taxon>Fungi</taxon>
        <taxon>Dikarya</taxon>
        <taxon>Basidiomycota</taxon>
        <taxon>Agaricomycotina</taxon>
        <taxon>Agaricomycetes</taxon>
        <taxon>Cantharellales</taxon>
        <taxon>Hydnaceae</taxon>
        <taxon>Hydnum</taxon>
    </lineage>
</organism>
<dbReference type="OrthoDB" id="10261408at2759"/>